<evidence type="ECO:0000313" key="1">
    <source>
        <dbReference type="EMBL" id="SUZ79009.1"/>
    </source>
</evidence>
<gene>
    <name evidence="1" type="ORF">METZ01_LOCUS31863</name>
</gene>
<accession>A0A381QKP8</accession>
<protein>
    <submittedName>
        <fullName evidence="1">Uncharacterized protein</fullName>
    </submittedName>
</protein>
<reference evidence="1" key="1">
    <citation type="submission" date="2018-05" db="EMBL/GenBank/DDBJ databases">
        <authorList>
            <person name="Lanie J.A."/>
            <person name="Ng W.-L."/>
            <person name="Kazmierczak K.M."/>
            <person name="Andrzejewski T.M."/>
            <person name="Davidsen T.M."/>
            <person name="Wayne K.J."/>
            <person name="Tettelin H."/>
            <person name="Glass J.I."/>
            <person name="Rusch D."/>
            <person name="Podicherti R."/>
            <person name="Tsui H.-C.T."/>
            <person name="Winkler M.E."/>
        </authorList>
    </citation>
    <scope>NUCLEOTIDE SEQUENCE</scope>
</reference>
<dbReference type="EMBL" id="UINC01001372">
    <property type="protein sequence ID" value="SUZ79009.1"/>
    <property type="molecule type" value="Genomic_DNA"/>
</dbReference>
<dbReference type="AlphaFoldDB" id="A0A381QKP8"/>
<organism evidence="1">
    <name type="scientific">marine metagenome</name>
    <dbReference type="NCBI Taxonomy" id="408172"/>
    <lineage>
        <taxon>unclassified sequences</taxon>
        <taxon>metagenomes</taxon>
        <taxon>ecological metagenomes</taxon>
    </lineage>
</organism>
<sequence length="41" mass="4524">MVFFRICLSPSLLRVAGPATGFLLGYECVHGIRSNRQTVTL</sequence>
<proteinExistence type="predicted"/>
<name>A0A381QKP8_9ZZZZ</name>